<dbReference type="OrthoDB" id="7030024at2"/>
<evidence type="ECO:0000313" key="5">
    <source>
        <dbReference type="Proteomes" id="UP000242930"/>
    </source>
</evidence>
<dbReference type="STRING" id="915471.SAMN05216201_101265"/>
<keyword evidence="5" id="KW-1185">Reference proteome</keyword>
<dbReference type="Proteomes" id="UP000242930">
    <property type="component" value="Unassembled WGS sequence"/>
</dbReference>
<name>A0A1H6SCD5_9PSED</name>
<accession>A0A1H6SCD5</accession>
<reference evidence="5" key="1">
    <citation type="submission" date="2016-10" db="EMBL/GenBank/DDBJ databases">
        <authorList>
            <person name="Varghese N."/>
            <person name="Submissions S."/>
        </authorList>
    </citation>
    <scope>NUCLEOTIDE SEQUENCE [LARGE SCALE GENOMIC DNA]</scope>
    <source>
        <strain evidence="5">LMG 25967</strain>
    </source>
</reference>
<dbReference type="InterPro" id="IPR025411">
    <property type="entry name" value="DUF4136"/>
</dbReference>
<feature type="chain" id="PRO_5017191968" description="DUF4136 domain-containing protein" evidence="2">
    <location>
        <begin position="26"/>
        <end position="195"/>
    </location>
</feature>
<evidence type="ECO:0000259" key="3">
    <source>
        <dbReference type="Pfam" id="PF13590"/>
    </source>
</evidence>
<organism evidence="4 5">
    <name type="scientific">Pseudomonas linyingensis</name>
    <dbReference type="NCBI Taxonomy" id="915471"/>
    <lineage>
        <taxon>Bacteria</taxon>
        <taxon>Pseudomonadati</taxon>
        <taxon>Pseudomonadota</taxon>
        <taxon>Gammaproteobacteria</taxon>
        <taxon>Pseudomonadales</taxon>
        <taxon>Pseudomonadaceae</taxon>
        <taxon>Pseudomonas</taxon>
    </lineage>
</organism>
<dbReference type="AlphaFoldDB" id="A0A1H6SCD5"/>
<dbReference type="Gene3D" id="3.30.160.670">
    <property type="match status" value="1"/>
</dbReference>
<keyword evidence="2" id="KW-0732">Signal</keyword>
<proteinExistence type="predicted"/>
<feature type="domain" description="DUF4136" evidence="3">
    <location>
        <begin position="53"/>
        <end position="193"/>
    </location>
</feature>
<dbReference type="EMBL" id="FNZE01000001">
    <property type="protein sequence ID" value="SEI62407.1"/>
    <property type="molecule type" value="Genomic_DNA"/>
</dbReference>
<protein>
    <recommendedName>
        <fullName evidence="3">DUF4136 domain-containing protein</fullName>
    </recommendedName>
</protein>
<evidence type="ECO:0000256" key="1">
    <source>
        <dbReference type="SAM" id="MobiDB-lite"/>
    </source>
</evidence>
<dbReference type="RefSeq" id="WP_090305695.1">
    <property type="nucleotide sequence ID" value="NZ_FNZE01000001.1"/>
</dbReference>
<feature type="signal peptide" evidence="2">
    <location>
        <begin position="1"/>
        <end position="25"/>
    </location>
</feature>
<evidence type="ECO:0000256" key="2">
    <source>
        <dbReference type="SAM" id="SignalP"/>
    </source>
</evidence>
<evidence type="ECO:0000313" key="4">
    <source>
        <dbReference type="EMBL" id="SEI62407.1"/>
    </source>
</evidence>
<gene>
    <name evidence="4" type="ORF">SAMN05216201_101265</name>
</gene>
<sequence length="195" mass="21675">MPVRAPALLLLAVLAGCQSSNPYTASRLPYPLPPEDPATARQADPGSYPPATRDFGQYRHWQWAEEVDEVLAGIVSAELDRRGLRPASAQNPATLSLRVSQRSATRQRQVYDDPYLGAGLGYYHHRYGYWGGMPYYPLVRTVTYRVEEVQLEFFDARSGEAVWQAAGEAEHTGRGAAADTLRRAVRRALDGFPQP</sequence>
<dbReference type="Pfam" id="PF13590">
    <property type="entry name" value="DUF4136"/>
    <property type="match status" value="1"/>
</dbReference>
<feature type="region of interest" description="Disordered" evidence="1">
    <location>
        <begin position="26"/>
        <end position="51"/>
    </location>
</feature>
<dbReference type="PROSITE" id="PS51257">
    <property type="entry name" value="PROKAR_LIPOPROTEIN"/>
    <property type="match status" value="1"/>
</dbReference>